<dbReference type="OrthoDB" id="255727at2"/>
<accession>A0A1E8Q8H5</accession>
<dbReference type="InterPro" id="IPR024168">
    <property type="entry name" value="Catalase_SrpA-type_pred"/>
</dbReference>
<organism evidence="13 14">
    <name type="scientific">Mycolicibacterium grossiae</name>
    <dbReference type="NCBI Taxonomy" id="1552759"/>
    <lineage>
        <taxon>Bacteria</taxon>
        <taxon>Bacillati</taxon>
        <taxon>Actinomycetota</taxon>
        <taxon>Actinomycetes</taxon>
        <taxon>Mycobacteriales</taxon>
        <taxon>Mycobacteriaceae</taxon>
        <taxon>Mycolicibacterium</taxon>
    </lineage>
</organism>
<dbReference type="GO" id="GO:0005737">
    <property type="term" value="C:cytoplasm"/>
    <property type="evidence" value="ECO:0007669"/>
    <property type="project" value="TreeGrafter"/>
</dbReference>
<evidence type="ECO:0000256" key="1">
    <source>
        <dbReference type="ARBA" id="ARBA00005329"/>
    </source>
</evidence>
<dbReference type="InterPro" id="IPR006311">
    <property type="entry name" value="TAT_signal"/>
</dbReference>
<keyword evidence="3 7" id="KW-0349">Heme</keyword>
<dbReference type="PANTHER" id="PTHR11465:SF9">
    <property type="entry name" value="CATALASE"/>
    <property type="match status" value="1"/>
</dbReference>
<dbReference type="GO" id="GO:0020037">
    <property type="term" value="F:heme binding"/>
    <property type="evidence" value="ECO:0007669"/>
    <property type="project" value="InterPro"/>
</dbReference>
<dbReference type="GO" id="GO:0046872">
    <property type="term" value="F:metal ion binding"/>
    <property type="evidence" value="ECO:0007669"/>
    <property type="project" value="UniProtKB-KW"/>
</dbReference>
<keyword evidence="11" id="KW-0812">Transmembrane</keyword>
<dbReference type="Pfam" id="PF00199">
    <property type="entry name" value="Catalase"/>
    <property type="match status" value="1"/>
</dbReference>
<comment type="cofactor">
    <cofactor evidence="7">
        <name>heme</name>
        <dbReference type="ChEBI" id="CHEBI:30413"/>
    </cofactor>
</comment>
<keyword evidence="4 7" id="KW-0479">Metal-binding</keyword>
<dbReference type="SUPFAM" id="SSF56634">
    <property type="entry name" value="Heme-dependent catalase-like"/>
    <property type="match status" value="1"/>
</dbReference>
<evidence type="ECO:0000313" key="14">
    <source>
        <dbReference type="Proteomes" id="UP000178953"/>
    </source>
</evidence>
<feature type="region of interest" description="Disordered" evidence="10">
    <location>
        <begin position="1"/>
        <end position="21"/>
    </location>
</feature>
<name>A0A1E8Q8H5_9MYCO</name>
<evidence type="ECO:0000256" key="4">
    <source>
        <dbReference type="ARBA" id="ARBA00022723"/>
    </source>
</evidence>
<evidence type="ECO:0000313" key="13">
    <source>
        <dbReference type="EMBL" id="OFJ54817.1"/>
    </source>
</evidence>
<gene>
    <name evidence="13" type="ORF">BEL07_05575</name>
</gene>
<keyword evidence="14" id="KW-1185">Reference proteome</keyword>
<evidence type="ECO:0000256" key="11">
    <source>
        <dbReference type="SAM" id="Phobius"/>
    </source>
</evidence>
<dbReference type="InterPro" id="IPR011614">
    <property type="entry name" value="Catalase_core"/>
</dbReference>
<keyword evidence="5 7" id="KW-0560">Oxidoreductase</keyword>
<comment type="caution">
    <text evidence="13">The sequence shown here is derived from an EMBL/GenBank/DDBJ whole genome shotgun (WGS) entry which is preliminary data.</text>
</comment>
<dbReference type="AlphaFoldDB" id="A0A1E8Q8H5"/>
<proteinExistence type="inferred from homology"/>
<dbReference type="GO" id="GO:0004096">
    <property type="term" value="F:catalase activity"/>
    <property type="evidence" value="ECO:0007669"/>
    <property type="project" value="InterPro"/>
</dbReference>
<dbReference type="GO" id="GO:0042744">
    <property type="term" value="P:hydrogen peroxide catabolic process"/>
    <property type="evidence" value="ECO:0007669"/>
    <property type="project" value="TreeGrafter"/>
</dbReference>
<comment type="similarity">
    <text evidence="1 7">Belongs to the catalase family.</text>
</comment>
<keyword evidence="2 7" id="KW-0575">Peroxidase</keyword>
<feature type="transmembrane region" description="Helical" evidence="11">
    <location>
        <begin position="34"/>
        <end position="55"/>
    </location>
</feature>
<feature type="binding site" description="axial binding residue" evidence="9">
    <location>
        <position position="351"/>
    </location>
    <ligand>
        <name>heme</name>
        <dbReference type="ChEBI" id="CHEBI:30413"/>
    </ligand>
    <ligandPart>
        <name>Fe</name>
        <dbReference type="ChEBI" id="CHEBI:18248"/>
    </ligandPart>
</feature>
<dbReference type="EMBL" id="MCHX01000009">
    <property type="protein sequence ID" value="OFJ54817.1"/>
    <property type="molecule type" value="Genomic_DNA"/>
</dbReference>
<dbReference type="Proteomes" id="UP000178953">
    <property type="component" value="Unassembled WGS sequence"/>
</dbReference>
<reference evidence="13 14" key="1">
    <citation type="submission" date="2016-09" db="EMBL/GenBank/DDBJ databases">
        <title>genome sequence of Mycobacterium sp. 739 SCH.</title>
        <authorList>
            <person name="Greninger A.L."/>
            <person name="Qin X."/>
            <person name="Jerome K."/>
            <person name="Vora S."/>
            <person name="Quinn K."/>
        </authorList>
    </citation>
    <scope>NUCLEOTIDE SEQUENCE [LARGE SCALE GENOMIC DNA]</scope>
    <source>
        <strain evidence="13 14">SCH</strain>
    </source>
</reference>
<evidence type="ECO:0000256" key="10">
    <source>
        <dbReference type="SAM" id="MobiDB-lite"/>
    </source>
</evidence>
<evidence type="ECO:0000256" key="5">
    <source>
        <dbReference type="ARBA" id="ARBA00023002"/>
    </source>
</evidence>
<evidence type="ECO:0000256" key="9">
    <source>
        <dbReference type="PIRSR" id="PIRSR000296-2"/>
    </source>
</evidence>
<dbReference type="InterPro" id="IPR018028">
    <property type="entry name" value="Catalase"/>
</dbReference>
<dbReference type="Gene3D" id="1.20.1280.120">
    <property type="match status" value="1"/>
</dbReference>
<feature type="active site" evidence="8">
    <location>
        <position position="88"/>
    </location>
</feature>
<dbReference type="PRINTS" id="PR00067">
    <property type="entry name" value="CATALASE"/>
</dbReference>
<dbReference type="PROSITE" id="PS51318">
    <property type="entry name" value="TAT"/>
    <property type="match status" value="1"/>
</dbReference>
<sequence>MTPTGPATRVGGVSHSPRDPVLTWRGTPITRRSLLAGLGAVGAFLAVDFGAVAYANDWIAAGASKTRRTFIDAFHAVYGSHPGFRRNHAKGVAVTGYFDGNGNGAELSRAAVFEAGRTPVTGRFSLAGGNPFGADDPATARGLALAFGFPGPRQWRTAMLNLAVFPDNSPQGFYDRLVAGKLVQGTGKPDPDAMKRFLAAHPETVAATAVNKKHPPTAGFADSTYSSLNTFFFVDDRGTRTPVRWSLTPLQSAGTATGDDGLFDALVRQLGAGPLRWRMLLTVGEPGDPVNDATLPWPPGRRAVDAGTLTLTAAETEAPGNARDVNFDPLVLPDGIEPSDDPLLSARSAVYAASYRARTGEPKSPSAVQVAQVAR</sequence>
<dbReference type="CDD" id="cd08153">
    <property type="entry name" value="srpA_like"/>
    <property type="match status" value="1"/>
</dbReference>
<comment type="function">
    <text evidence="7">Has an organic peroxide-dependent peroxidase activity.</text>
</comment>
<feature type="domain" description="Catalase core" evidence="12">
    <location>
        <begin position="46"/>
        <end position="372"/>
    </location>
</feature>
<protein>
    <recommendedName>
        <fullName evidence="7">Catalase-related peroxidase</fullName>
        <ecNumber evidence="7">1.11.1.-</ecNumber>
    </recommendedName>
</protein>
<dbReference type="SMART" id="SM01060">
    <property type="entry name" value="Catalase"/>
    <property type="match status" value="1"/>
</dbReference>
<dbReference type="PIRSF" id="PIRSF000296">
    <property type="entry name" value="SrpA"/>
    <property type="match status" value="1"/>
</dbReference>
<dbReference type="PANTHER" id="PTHR11465">
    <property type="entry name" value="CATALASE"/>
    <property type="match status" value="1"/>
</dbReference>
<dbReference type="PROSITE" id="PS51402">
    <property type="entry name" value="CATALASE_3"/>
    <property type="match status" value="1"/>
</dbReference>
<evidence type="ECO:0000256" key="8">
    <source>
        <dbReference type="PIRSR" id="PIRSR000296-1"/>
    </source>
</evidence>
<keyword evidence="11" id="KW-0472">Membrane</keyword>
<evidence type="ECO:0000259" key="12">
    <source>
        <dbReference type="SMART" id="SM01060"/>
    </source>
</evidence>
<keyword evidence="6 7" id="KW-0408">Iron</keyword>
<evidence type="ECO:0000256" key="7">
    <source>
        <dbReference type="PIRNR" id="PIRNR000296"/>
    </source>
</evidence>
<evidence type="ECO:0000256" key="6">
    <source>
        <dbReference type="ARBA" id="ARBA00023004"/>
    </source>
</evidence>
<dbReference type="GO" id="GO:0042542">
    <property type="term" value="P:response to hydrogen peroxide"/>
    <property type="evidence" value="ECO:0007669"/>
    <property type="project" value="TreeGrafter"/>
</dbReference>
<evidence type="ECO:0000256" key="3">
    <source>
        <dbReference type="ARBA" id="ARBA00022617"/>
    </source>
</evidence>
<dbReference type="InterPro" id="IPR020835">
    <property type="entry name" value="Catalase_sf"/>
</dbReference>
<dbReference type="EC" id="1.11.1.-" evidence="7"/>
<dbReference type="Gene3D" id="2.40.180.10">
    <property type="entry name" value="Catalase core domain"/>
    <property type="match status" value="1"/>
</dbReference>
<evidence type="ECO:0000256" key="2">
    <source>
        <dbReference type="ARBA" id="ARBA00022559"/>
    </source>
</evidence>
<keyword evidence="11" id="KW-1133">Transmembrane helix</keyword>